<keyword evidence="4 5" id="KW-0472">Membrane</keyword>
<dbReference type="PANTHER" id="PTHR37422:SF13">
    <property type="entry name" value="LIPOPOLYSACCHARIDE BIOSYNTHESIS PROTEIN PA4999-RELATED"/>
    <property type="match status" value="1"/>
</dbReference>
<evidence type="ECO:0000256" key="3">
    <source>
        <dbReference type="ARBA" id="ARBA00022989"/>
    </source>
</evidence>
<evidence type="ECO:0000256" key="4">
    <source>
        <dbReference type="ARBA" id="ARBA00023136"/>
    </source>
</evidence>
<dbReference type="GO" id="GO:0016020">
    <property type="term" value="C:membrane"/>
    <property type="evidence" value="ECO:0007669"/>
    <property type="project" value="UniProtKB-SubCell"/>
</dbReference>
<feature type="transmembrane region" description="Helical" evidence="5">
    <location>
        <begin position="112"/>
        <end position="129"/>
    </location>
</feature>
<evidence type="ECO:0000313" key="10">
    <source>
        <dbReference type="Proteomes" id="UP000199519"/>
    </source>
</evidence>
<evidence type="ECO:0000259" key="6">
    <source>
        <dbReference type="Pfam" id="PF04932"/>
    </source>
</evidence>
<comment type="subcellular location">
    <subcellularLocation>
        <location evidence="1">Membrane</location>
        <topology evidence="1">Multi-pass membrane protein</topology>
    </subcellularLocation>
</comment>
<keyword evidence="2 5" id="KW-0812">Transmembrane</keyword>
<sequence>MDENKIIDFFSNGIKCSFYIFALGIFTSKFLIYFGMSFSLVFWVGKLFCLKGNYKFIKNEYLLPMLLFSFSIIVSGFDNWNNEILDNKYFYSFIFFLIVTNEIRTKKHIFNILKTMLFSATIAATYGLYQKFYLNISRVRAFTSSLAFGNFMAVLVVLLTIYLIWGNMSKNYKFILFVLDLLFLFNLIFTKTRGAWLGFLAAIVVLGFLKSKKVLFIAMICLLIIFISLPNIYTERFISSFNIEYNLKTNSSNATRIGLWYSAIKMFIDNPINGVGYDQYRNAYIDEYKIEGIPPFSHSHNNLLNYAAELGLLGLVSFFYLMYVVLKNLIIYYKIIENTNYKLFYLGGILVFVIYNVQGLTEYNFGDTEPLHFFWFFIAISFVISKFKINNSNSIE</sequence>
<organism evidence="8 9">
    <name type="scientific">Halanaerobium congolense</name>
    <dbReference type="NCBI Taxonomy" id="54121"/>
    <lineage>
        <taxon>Bacteria</taxon>
        <taxon>Bacillati</taxon>
        <taxon>Bacillota</taxon>
        <taxon>Clostridia</taxon>
        <taxon>Halanaerobiales</taxon>
        <taxon>Halanaerobiaceae</taxon>
        <taxon>Halanaerobium</taxon>
    </lineage>
</organism>
<feature type="transmembrane region" description="Helical" evidence="5">
    <location>
        <begin position="310"/>
        <end position="331"/>
    </location>
</feature>
<dbReference type="EMBL" id="FOHG01000013">
    <property type="protein sequence ID" value="SES94803.1"/>
    <property type="molecule type" value="Genomic_DNA"/>
</dbReference>
<reference evidence="9 10" key="1">
    <citation type="submission" date="2016-10" db="EMBL/GenBank/DDBJ databases">
        <authorList>
            <person name="Varghese N."/>
            <person name="Submissions S."/>
        </authorList>
    </citation>
    <scope>NUCLEOTIDE SEQUENCE [LARGE SCALE GENOMIC DNA]</scope>
    <source>
        <strain evidence="7 10">WG2</strain>
        <strain evidence="8 9">WG5</strain>
    </source>
</reference>
<dbReference type="RefSeq" id="WP_089655820.1">
    <property type="nucleotide sequence ID" value="NZ_FNBJ01000013.1"/>
</dbReference>
<name>A0A1I0AKD1_9FIRM</name>
<feature type="transmembrane region" description="Helical" evidence="5">
    <location>
        <begin position="194"/>
        <end position="209"/>
    </location>
</feature>
<feature type="domain" description="O-antigen ligase-related" evidence="6">
    <location>
        <begin position="181"/>
        <end position="319"/>
    </location>
</feature>
<evidence type="ECO:0000313" key="8">
    <source>
        <dbReference type="EMBL" id="SES94803.1"/>
    </source>
</evidence>
<dbReference type="Proteomes" id="UP000198612">
    <property type="component" value="Unassembled WGS sequence"/>
</dbReference>
<feature type="transmembrane region" description="Helical" evidence="5">
    <location>
        <begin position="30"/>
        <end position="49"/>
    </location>
</feature>
<feature type="transmembrane region" description="Helical" evidence="5">
    <location>
        <begin position="214"/>
        <end position="233"/>
    </location>
</feature>
<dbReference type="GO" id="GO:0016874">
    <property type="term" value="F:ligase activity"/>
    <property type="evidence" value="ECO:0007669"/>
    <property type="project" value="UniProtKB-KW"/>
</dbReference>
<feature type="transmembrane region" description="Helical" evidence="5">
    <location>
        <begin position="172"/>
        <end position="188"/>
    </location>
</feature>
<dbReference type="Proteomes" id="UP000199519">
    <property type="component" value="Unassembled WGS sequence"/>
</dbReference>
<evidence type="ECO:0000313" key="9">
    <source>
        <dbReference type="Proteomes" id="UP000198612"/>
    </source>
</evidence>
<keyword evidence="8" id="KW-0436">Ligase</keyword>
<feature type="transmembrane region" description="Helical" evidence="5">
    <location>
        <begin position="61"/>
        <end position="77"/>
    </location>
</feature>
<feature type="transmembrane region" description="Helical" evidence="5">
    <location>
        <begin position="141"/>
        <end position="165"/>
    </location>
</feature>
<dbReference type="InterPro" id="IPR051533">
    <property type="entry name" value="WaaL-like"/>
</dbReference>
<dbReference type="AlphaFoldDB" id="A0A1I0AKD1"/>
<evidence type="ECO:0000256" key="2">
    <source>
        <dbReference type="ARBA" id="ARBA00022692"/>
    </source>
</evidence>
<keyword evidence="3 5" id="KW-1133">Transmembrane helix</keyword>
<dbReference type="PANTHER" id="PTHR37422">
    <property type="entry name" value="TEICHURONIC ACID BIOSYNTHESIS PROTEIN TUAE"/>
    <property type="match status" value="1"/>
</dbReference>
<evidence type="ECO:0000256" key="1">
    <source>
        <dbReference type="ARBA" id="ARBA00004141"/>
    </source>
</evidence>
<feature type="transmembrane region" description="Helical" evidence="5">
    <location>
        <begin position="372"/>
        <end position="389"/>
    </location>
</feature>
<evidence type="ECO:0000313" key="7">
    <source>
        <dbReference type="EMBL" id="SDF46690.1"/>
    </source>
</evidence>
<gene>
    <name evidence="7" type="ORF">SAMN04488598_1139</name>
    <name evidence="8" type="ORF">SAMN04515652_1139</name>
</gene>
<dbReference type="EMBL" id="FNBJ01000013">
    <property type="protein sequence ID" value="SDF46690.1"/>
    <property type="molecule type" value="Genomic_DNA"/>
</dbReference>
<protein>
    <submittedName>
        <fullName evidence="8">O-antigen ligase</fullName>
    </submittedName>
</protein>
<dbReference type="Pfam" id="PF04932">
    <property type="entry name" value="Wzy_C"/>
    <property type="match status" value="1"/>
</dbReference>
<keyword evidence="10" id="KW-1185">Reference proteome</keyword>
<feature type="transmembrane region" description="Helical" evidence="5">
    <location>
        <begin position="343"/>
        <end position="360"/>
    </location>
</feature>
<proteinExistence type="predicted"/>
<dbReference type="InterPro" id="IPR007016">
    <property type="entry name" value="O-antigen_ligase-rel_domated"/>
</dbReference>
<evidence type="ECO:0000256" key="5">
    <source>
        <dbReference type="SAM" id="Phobius"/>
    </source>
</evidence>
<accession>A0A1I0AKD1</accession>